<dbReference type="GO" id="GO:0016020">
    <property type="term" value="C:membrane"/>
    <property type="evidence" value="ECO:0007669"/>
    <property type="project" value="TreeGrafter"/>
</dbReference>
<dbReference type="OrthoDB" id="205255at2759"/>
<dbReference type="SUPFAM" id="SSF110004">
    <property type="entry name" value="Glycolipid transfer protein, GLTP"/>
    <property type="match status" value="1"/>
</dbReference>
<dbReference type="AlphaFoldDB" id="A0A9P1DMZ5"/>
<name>A0A9P1DMZ5_9DINO</name>
<gene>
    <name evidence="3" type="ORF">C1SCF055_LOCUS38326</name>
</gene>
<dbReference type="InterPro" id="IPR014830">
    <property type="entry name" value="Glycolipid_transfer_prot_dom"/>
</dbReference>
<evidence type="ECO:0000259" key="2">
    <source>
        <dbReference type="Pfam" id="PF08718"/>
    </source>
</evidence>
<dbReference type="Proteomes" id="UP001152797">
    <property type="component" value="Unassembled WGS sequence"/>
</dbReference>
<evidence type="ECO:0000256" key="1">
    <source>
        <dbReference type="SAM" id="MobiDB-lite"/>
    </source>
</evidence>
<dbReference type="EMBL" id="CAMXCT010005824">
    <property type="protein sequence ID" value="CAI4013342.1"/>
    <property type="molecule type" value="Genomic_DNA"/>
</dbReference>
<evidence type="ECO:0000313" key="5">
    <source>
        <dbReference type="EMBL" id="CAL4800654.1"/>
    </source>
</evidence>
<evidence type="ECO:0000313" key="3">
    <source>
        <dbReference type="EMBL" id="CAI4013342.1"/>
    </source>
</evidence>
<proteinExistence type="predicted"/>
<dbReference type="InterPro" id="IPR036497">
    <property type="entry name" value="GLTP_sf"/>
</dbReference>
<dbReference type="PANTHER" id="PTHR10219">
    <property type="entry name" value="GLYCOLIPID TRANSFER PROTEIN-RELATED"/>
    <property type="match status" value="1"/>
</dbReference>
<dbReference type="GO" id="GO:1902388">
    <property type="term" value="F:ceramide 1-phosphate transfer activity"/>
    <property type="evidence" value="ECO:0007669"/>
    <property type="project" value="TreeGrafter"/>
</dbReference>
<dbReference type="Gene3D" id="1.10.3520.10">
    <property type="entry name" value="Glycolipid transfer protein"/>
    <property type="match status" value="1"/>
</dbReference>
<accession>A0A9P1DMZ5</accession>
<reference evidence="3" key="1">
    <citation type="submission" date="2022-10" db="EMBL/GenBank/DDBJ databases">
        <authorList>
            <person name="Chen Y."/>
            <person name="Dougan E. K."/>
            <person name="Chan C."/>
            <person name="Rhodes N."/>
            <person name="Thang M."/>
        </authorList>
    </citation>
    <scope>NUCLEOTIDE SEQUENCE</scope>
</reference>
<dbReference type="EMBL" id="CAMXCT020005824">
    <property type="protein sequence ID" value="CAL1166717.1"/>
    <property type="molecule type" value="Genomic_DNA"/>
</dbReference>
<evidence type="ECO:0000313" key="4">
    <source>
        <dbReference type="EMBL" id="CAL1166717.1"/>
    </source>
</evidence>
<protein>
    <submittedName>
        <fullName evidence="5">Glycolipid transfer protein domain-containing protein</fullName>
    </submittedName>
</protein>
<dbReference type="Pfam" id="PF08718">
    <property type="entry name" value="GLTP"/>
    <property type="match status" value="1"/>
</dbReference>
<dbReference type="GO" id="GO:1902387">
    <property type="term" value="F:ceramide 1-phosphate binding"/>
    <property type="evidence" value="ECO:0007669"/>
    <property type="project" value="TreeGrafter"/>
</dbReference>
<feature type="domain" description="Glycolipid transfer protein" evidence="2">
    <location>
        <begin position="234"/>
        <end position="372"/>
    </location>
</feature>
<organism evidence="3">
    <name type="scientific">Cladocopium goreaui</name>
    <dbReference type="NCBI Taxonomy" id="2562237"/>
    <lineage>
        <taxon>Eukaryota</taxon>
        <taxon>Sar</taxon>
        <taxon>Alveolata</taxon>
        <taxon>Dinophyceae</taxon>
        <taxon>Suessiales</taxon>
        <taxon>Symbiodiniaceae</taxon>
        <taxon>Cladocopium</taxon>
    </lineage>
</organism>
<keyword evidence="6" id="KW-1185">Reference proteome</keyword>
<sequence length="404" mass="44995">MAEDLQQLTLHAAWSAANERSFLWHSASRDRRTMDEAALRLQRAPLNPAFTAEAVEAMKQLALCAAWHAANQRRFCYSDAEKDRRGVEFYAELLERLTSRDLAGLIKRLAWDAAWHAANTRSMMWKDAAKDIRNFQRTALELSTFLGGNADTNEDGDSEGFRTPDSGSEVEGFEGLPLGRMPQGAGGYGAGAAGAAGDGDGISNLATRSVLDEAILGWRETSTKMREKSQICAASFVKAALATIVIFDSFGKLLQSFQADMRKNAKMIQQHVRNDQVSLQDLIDGECKQAGSYAKAIVEGSAAMGLLWLTRALRLLEKTLQVLDEEQQLHRCIQLGYEASLRPHHNFLTRNVIQAGIRAAPSREHFLSKLCQENPKEKIQEFLKFYSPVLCKAHEYLLNCRLET</sequence>
<comment type="caution">
    <text evidence="3">The sequence shown here is derived from an EMBL/GenBank/DDBJ whole genome shotgun (WGS) entry which is preliminary data.</text>
</comment>
<reference evidence="4" key="2">
    <citation type="submission" date="2024-04" db="EMBL/GenBank/DDBJ databases">
        <authorList>
            <person name="Chen Y."/>
            <person name="Shah S."/>
            <person name="Dougan E. K."/>
            <person name="Thang M."/>
            <person name="Chan C."/>
        </authorList>
    </citation>
    <scope>NUCLEOTIDE SEQUENCE [LARGE SCALE GENOMIC DNA]</scope>
</reference>
<evidence type="ECO:0000313" key="6">
    <source>
        <dbReference type="Proteomes" id="UP001152797"/>
    </source>
</evidence>
<dbReference type="GO" id="GO:0005829">
    <property type="term" value="C:cytosol"/>
    <property type="evidence" value="ECO:0007669"/>
    <property type="project" value="TreeGrafter"/>
</dbReference>
<feature type="region of interest" description="Disordered" evidence="1">
    <location>
        <begin position="147"/>
        <end position="176"/>
    </location>
</feature>
<dbReference type="EMBL" id="CAMXCT030005824">
    <property type="protein sequence ID" value="CAL4800654.1"/>
    <property type="molecule type" value="Genomic_DNA"/>
</dbReference>